<gene>
    <name evidence="1" type="primary">WBGene00282945</name>
</gene>
<accession>A0A2A6BBS7</accession>
<sequence>MRERAAEAAKGVKRESGNSKLRFASFLLSIGWIIGGKLVMATITGTSKEEMRRCTYYFSPSPLQPLHDNTLRKDLRKTDLTMVLMPFSLSLRRLGLYLRTRTMESSLFTLLARREMLSLVTGVPLIERISSPLLTPWTSAEDPGRTFETEVPEKKRPKKPVSPLSLLLLLRSLLPVGDSGGQHFLNYRYSIMFPKCHPLISNIRSLGRQAREHENG</sequence>
<evidence type="ECO:0000313" key="2">
    <source>
        <dbReference type="Proteomes" id="UP000005239"/>
    </source>
</evidence>
<organism evidence="1 2">
    <name type="scientific">Pristionchus pacificus</name>
    <name type="common">Parasitic nematode worm</name>
    <dbReference type="NCBI Taxonomy" id="54126"/>
    <lineage>
        <taxon>Eukaryota</taxon>
        <taxon>Metazoa</taxon>
        <taxon>Ecdysozoa</taxon>
        <taxon>Nematoda</taxon>
        <taxon>Chromadorea</taxon>
        <taxon>Rhabditida</taxon>
        <taxon>Rhabditina</taxon>
        <taxon>Diplogasteromorpha</taxon>
        <taxon>Diplogasteroidea</taxon>
        <taxon>Neodiplogasteridae</taxon>
        <taxon>Pristionchus</taxon>
    </lineage>
</organism>
<reference evidence="2" key="1">
    <citation type="journal article" date="2008" name="Nat. Genet.">
        <title>The Pristionchus pacificus genome provides a unique perspective on nematode lifestyle and parasitism.</title>
        <authorList>
            <person name="Dieterich C."/>
            <person name="Clifton S.W."/>
            <person name="Schuster L.N."/>
            <person name="Chinwalla A."/>
            <person name="Delehaunty K."/>
            <person name="Dinkelacker I."/>
            <person name="Fulton L."/>
            <person name="Fulton R."/>
            <person name="Godfrey J."/>
            <person name="Minx P."/>
            <person name="Mitreva M."/>
            <person name="Roeseler W."/>
            <person name="Tian H."/>
            <person name="Witte H."/>
            <person name="Yang S.P."/>
            <person name="Wilson R.K."/>
            <person name="Sommer R.J."/>
        </authorList>
    </citation>
    <scope>NUCLEOTIDE SEQUENCE [LARGE SCALE GENOMIC DNA]</scope>
    <source>
        <strain evidence="2">PS312</strain>
    </source>
</reference>
<protein>
    <submittedName>
        <fullName evidence="1">Uncharacterized protein</fullName>
    </submittedName>
</protein>
<evidence type="ECO:0000313" key="1">
    <source>
        <dbReference type="EnsemblMetazoa" id="PPA44576.1"/>
    </source>
</evidence>
<accession>A0A8R1V317</accession>
<name>A0A2A6BBS7_PRIPA</name>
<reference evidence="1" key="2">
    <citation type="submission" date="2022-06" db="UniProtKB">
        <authorList>
            <consortium name="EnsemblMetazoa"/>
        </authorList>
    </citation>
    <scope>IDENTIFICATION</scope>
    <source>
        <strain evidence="1">PS312</strain>
    </source>
</reference>
<keyword evidence="2" id="KW-1185">Reference proteome</keyword>
<dbReference type="EnsemblMetazoa" id="PPA44576.1">
    <property type="protein sequence ID" value="PPA44576.1"/>
    <property type="gene ID" value="WBGene00282945"/>
</dbReference>
<proteinExistence type="predicted"/>
<dbReference type="Proteomes" id="UP000005239">
    <property type="component" value="Unassembled WGS sequence"/>
</dbReference>
<dbReference type="AlphaFoldDB" id="A0A2A6BBS7"/>